<sequence>MLNKKIIILLFAFSVIVDIAIIVFFIFSWSLFIIEVKPHGNDYSIISHFINITFSLVHIGDGSDSYENTYPNLILFSFGNSIIFGFSTVVFFNKKFYKLIMKEK</sequence>
<keyword evidence="1" id="KW-0472">Membrane</keyword>
<keyword evidence="3" id="KW-1185">Reference proteome</keyword>
<dbReference type="EMBL" id="BAQD01000142">
    <property type="protein sequence ID" value="GBQ08827.1"/>
    <property type="molecule type" value="Genomic_DNA"/>
</dbReference>
<dbReference type="Proteomes" id="UP001062901">
    <property type="component" value="Unassembled WGS sequence"/>
</dbReference>
<keyword evidence="1" id="KW-0812">Transmembrane</keyword>
<evidence type="ECO:0000256" key="1">
    <source>
        <dbReference type="SAM" id="Phobius"/>
    </source>
</evidence>
<comment type="caution">
    <text evidence="2">The sequence shown here is derived from an EMBL/GenBank/DDBJ whole genome shotgun (WGS) entry which is preliminary data.</text>
</comment>
<proteinExistence type="predicted"/>
<feature type="transmembrane region" description="Helical" evidence="1">
    <location>
        <begin position="73"/>
        <end position="92"/>
    </location>
</feature>
<name>A0ABQ0P200_9PROT</name>
<organism evidence="2 3">
    <name type="scientific">Saccharibacter floricola DSM 15669</name>
    <dbReference type="NCBI Taxonomy" id="1123227"/>
    <lineage>
        <taxon>Bacteria</taxon>
        <taxon>Pseudomonadati</taxon>
        <taxon>Pseudomonadota</taxon>
        <taxon>Alphaproteobacteria</taxon>
        <taxon>Acetobacterales</taxon>
        <taxon>Acetobacteraceae</taxon>
        <taxon>Saccharibacter</taxon>
    </lineage>
</organism>
<accession>A0ABQ0P200</accession>
<evidence type="ECO:0000313" key="2">
    <source>
        <dbReference type="EMBL" id="GBQ08827.1"/>
    </source>
</evidence>
<evidence type="ECO:0000313" key="3">
    <source>
        <dbReference type="Proteomes" id="UP001062901"/>
    </source>
</evidence>
<reference evidence="2" key="1">
    <citation type="submission" date="2013-04" db="EMBL/GenBank/DDBJ databases">
        <title>The genome sequencing project of 58 acetic acid bacteria.</title>
        <authorList>
            <person name="Okamoto-Kainuma A."/>
            <person name="Ishikawa M."/>
            <person name="Umino S."/>
            <person name="Koizumi Y."/>
            <person name="Shiwa Y."/>
            <person name="Yoshikawa H."/>
            <person name="Matsutani M."/>
            <person name="Matsushita K."/>
        </authorList>
    </citation>
    <scope>NUCLEOTIDE SEQUENCE</scope>
    <source>
        <strain evidence="2">DSM 15669</strain>
    </source>
</reference>
<feature type="transmembrane region" description="Helical" evidence="1">
    <location>
        <begin position="7"/>
        <end position="34"/>
    </location>
</feature>
<gene>
    <name evidence="2" type="ORF">AA15669_1924</name>
</gene>
<protein>
    <recommendedName>
        <fullName evidence="4">Potassium channel domain-containing protein</fullName>
    </recommendedName>
</protein>
<keyword evidence="1" id="KW-1133">Transmembrane helix</keyword>
<evidence type="ECO:0008006" key="4">
    <source>
        <dbReference type="Google" id="ProtNLM"/>
    </source>
</evidence>